<keyword evidence="7" id="KW-1185">Reference proteome</keyword>
<feature type="region of interest" description="Disordered" evidence="4">
    <location>
        <begin position="189"/>
        <end position="209"/>
    </location>
</feature>
<dbReference type="Pfam" id="PF20987">
    <property type="entry name" value="I-TevI_DNA-bd"/>
    <property type="match status" value="1"/>
</dbReference>
<evidence type="ECO:0000256" key="1">
    <source>
        <dbReference type="ARBA" id="ARBA00001946"/>
    </source>
</evidence>
<accession>A0A2D1GQR0</accession>
<dbReference type="GO" id="GO:0004519">
    <property type="term" value="F:endonuclease activity"/>
    <property type="evidence" value="ECO:0007669"/>
    <property type="project" value="UniProtKB-KW"/>
</dbReference>
<name>A0A2D1GQR0_9CAUD</name>
<organism evidence="6 7">
    <name type="scientific">Pseudomonas phage SL2</name>
    <dbReference type="NCBI Taxonomy" id="2041345"/>
    <lineage>
        <taxon>Viruses</taxon>
        <taxon>Duplodnaviria</taxon>
        <taxon>Heunggongvirae</taxon>
        <taxon>Uroviricota</taxon>
        <taxon>Caudoviricetes</taxon>
        <taxon>Chimalliviridae</taxon>
        <taxon>Phikzvirus</taxon>
        <taxon>Phikzvirus SL2</taxon>
    </lineage>
</organism>
<gene>
    <name evidence="6" type="ORF">SL2_094</name>
</gene>
<dbReference type="PROSITE" id="PS50164">
    <property type="entry name" value="GIY_YIG"/>
    <property type="match status" value="1"/>
</dbReference>
<keyword evidence="6" id="KW-0378">Hydrolase</keyword>
<dbReference type="InterPro" id="IPR000305">
    <property type="entry name" value="GIY-YIG_endonuc"/>
</dbReference>
<proteinExistence type="predicted"/>
<evidence type="ECO:0000313" key="6">
    <source>
        <dbReference type="EMBL" id="ATN94671.1"/>
    </source>
</evidence>
<evidence type="ECO:0000256" key="4">
    <source>
        <dbReference type="SAM" id="MobiDB-lite"/>
    </source>
</evidence>
<keyword evidence="6" id="KW-0540">Nuclease</keyword>
<dbReference type="NCBIfam" id="TIGR01453">
    <property type="entry name" value="grpIintron_endo"/>
    <property type="match status" value="1"/>
</dbReference>
<dbReference type="SMART" id="SM00465">
    <property type="entry name" value="GIYc"/>
    <property type="match status" value="1"/>
</dbReference>
<evidence type="ECO:0000313" key="7">
    <source>
        <dbReference type="Proteomes" id="UP000242032"/>
    </source>
</evidence>
<keyword evidence="6" id="KW-0255">Endonuclease</keyword>
<sequence>MTPPDKEGVINDVAYVYCLFTKDGKVYVGSARDLVKRVQRHFRDLSNSKHHNYPLQQEYDNGERLSLKYYRCESRESAFTLEQMWITKHEEEGNLLNIGRHSKGGDNLTRHSLKEQIIEKRSDTLRIRLDEIGAEARQEKYGRPGEQNGMYGRTHTEEVKVALSELHTGNTYRLGIKASDETRARMSEIASQRTGERNPFYGKTHSEETRKKLADNKRGIKPTNSNKLEVDGVVYLSQADAAKALGVSQGTITYRINSKNPKYSGYKVI</sequence>
<dbReference type="Proteomes" id="UP000242032">
    <property type="component" value="Segment"/>
</dbReference>
<dbReference type="SUPFAM" id="SSF82771">
    <property type="entry name" value="GIY-YIG endonuclease"/>
    <property type="match status" value="1"/>
</dbReference>
<keyword evidence="3" id="KW-0460">Magnesium</keyword>
<dbReference type="Gene3D" id="3.40.1440.10">
    <property type="entry name" value="GIY-YIG endonuclease"/>
    <property type="match status" value="1"/>
</dbReference>
<dbReference type="SMART" id="SM00496">
    <property type="entry name" value="IENR2"/>
    <property type="match status" value="3"/>
</dbReference>
<evidence type="ECO:0000256" key="2">
    <source>
        <dbReference type="ARBA" id="ARBA00010045"/>
    </source>
</evidence>
<protein>
    <submittedName>
        <fullName evidence="6">Putative GIY-YIG family homing endonuclease</fullName>
    </submittedName>
</protein>
<dbReference type="Pfam" id="PF07460">
    <property type="entry name" value="NUMOD3"/>
    <property type="match status" value="1"/>
</dbReference>
<dbReference type="EMBL" id="MF805716">
    <property type="protein sequence ID" value="ATN94671.1"/>
    <property type="molecule type" value="Genomic_DNA"/>
</dbReference>
<dbReference type="InterPro" id="IPR048681">
    <property type="entry name" value="I-TevI_DNA-bd"/>
</dbReference>
<dbReference type="SUPFAM" id="SSF64496">
    <property type="entry name" value="DNA-binding domain of intron-encoded endonucleases"/>
    <property type="match status" value="2"/>
</dbReference>
<dbReference type="InterPro" id="IPR006350">
    <property type="entry name" value="Intron_endoG1"/>
</dbReference>
<dbReference type="InterPro" id="IPR003611">
    <property type="entry name" value="NUMOD3"/>
</dbReference>
<dbReference type="InterPro" id="IPR035901">
    <property type="entry name" value="GIY-YIG_endonuc_sf"/>
</dbReference>
<comment type="similarity">
    <text evidence="2">To endonucleases of group I introns of fungi and phage.</text>
</comment>
<evidence type="ECO:0000259" key="5">
    <source>
        <dbReference type="PROSITE" id="PS50164"/>
    </source>
</evidence>
<feature type="domain" description="GIY-YIG" evidence="5">
    <location>
        <begin position="12"/>
        <end position="95"/>
    </location>
</feature>
<evidence type="ECO:0000256" key="3">
    <source>
        <dbReference type="ARBA" id="ARBA00022842"/>
    </source>
</evidence>
<comment type="cofactor">
    <cofactor evidence="1">
        <name>Mg(2+)</name>
        <dbReference type="ChEBI" id="CHEBI:18420"/>
    </cofactor>
</comment>
<reference evidence="6 7" key="1">
    <citation type="journal article" date="2017" name="Viruses">
        <title>Differential Effect of Newly Isolated Phages Belonging to PB1-Like, phiKZ-Like and LUZ24-Like Viruses against Multi-Drug Resistant Pseudomonas aeruginosa under Varying Growth Conditions.</title>
        <authorList>
            <person name="Latz S."/>
            <person name="Kruttgen A."/>
            <person name="Hafner H."/>
            <person name="Buhl E.M."/>
            <person name="Ritter K."/>
            <person name="Horz H.P."/>
        </authorList>
    </citation>
    <scope>NUCLEOTIDE SEQUENCE [LARGE SCALE GENOMIC DNA]</scope>
</reference>
<dbReference type="GO" id="GO:0003677">
    <property type="term" value="F:DNA binding"/>
    <property type="evidence" value="ECO:0007669"/>
    <property type="project" value="InterPro"/>
</dbReference>
<dbReference type="Pfam" id="PF01541">
    <property type="entry name" value="GIY-YIG"/>
    <property type="match status" value="1"/>
</dbReference>